<dbReference type="Proteomes" id="UP000076761">
    <property type="component" value="Unassembled WGS sequence"/>
</dbReference>
<dbReference type="AlphaFoldDB" id="A0A165SVA4"/>
<protein>
    <submittedName>
        <fullName evidence="1">Uncharacterized protein</fullName>
    </submittedName>
</protein>
<organism evidence="1 2">
    <name type="scientific">Neolentinus lepideus HHB14362 ss-1</name>
    <dbReference type="NCBI Taxonomy" id="1314782"/>
    <lineage>
        <taxon>Eukaryota</taxon>
        <taxon>Fungi</taxon>
        <taxon>Dikarya</taxon>
        <taxon>Basidiomycota</taxon>
        <taxon>Agaricomycotina</taxon>
        <taxon>Agaricomycetes</taxon>
        <taxon>Gloeophyllales</taxon>
        <taxon>Gloeophyllaceae</taxon>
        <taxon>Neolentinus</taxon>
    </lineage>
</organism>
<name>A0A165SVA4_9AGAM</name>
<dbReference type="EMBL" id="KV425570">
    <property type="protein sequence ID" value="KZT25730.1"/>
    <property type="molecule type" value="Genomic_DNA"/>
</dbReference>
<keyword evidence="2" id="KW-1185">Reference proteome</keyword>
<reference evidence="1 2" key="1">
    <citation type="journal article" date="2016" name="Mol. Biol. Evol.">
        <title>Comparative Genomics of Early-Diverging Mushroom-Forming Fungi Provides Insights into the Origins of Lignocellulose Decay Capabilities.</title>
        <authorList>
            <person name="Nagy L.G."/>
            <person name="Riley R."/>
            <person name="Tritt A."/>
            <person name="Adam C."/>
            <person name="Daum C."/>
            <person name="Floudas D."/>
            <person name="Sun H."/>
            <person name="Yadav J.S."/>
            <person name="Pangilinan J."/>
            <person name="Larsson K.H."/>
            <person name="Matsuura K."/>
            <person name="Barry K."/>
            <person name="Labutti K."/>
            <person name="Kuo R."/>
            <person name="Ohm R.A."/>
            <person name="Bhattacharya S.S."/>
            <person name="Shirouzu T."/>
            <person name="Yoshinaga Y."/>
            <person name="Martin F.M."/>
            <person name="Grigoriev I.V."/>
            <person name="Hibbett D.S."/>
        </authorList>
    </citation>
    <scope>NUCLEOTIDE SEQUENCE [LARGE SCALE GENOMIC DNA]</scope>
    <source>
        <strain evidence="1 2">HHB14362 ss-1</strain>
    </source>
</reference>
<feature type="non-terminal residue" evidence="1">
    <location>
        <position position="1"/>
    </location>
</feature>
<gene>
    <name evidence="1" type="ORF">NEOLEDRAFT_1133258</name>
</gene>
<proteinExistence type="predicted"/>
<evidence type="ECO:0000313" key="1">
    <source>
        <dbReference type="EMBL" id="KZT25730.1"/>
    </source>
</evidence>
<evidence type="ECO:0000313" key="2">
    <source>
        <dbReference type="Proteomes" id="UP000076761"/>
    </source>
</evidence>
<dbReference type="InParanoid" id="A0A165SVA4"/>
<sequence>RTGLDEVSPAAVEDSLSFWNGQSFQNQFLEFPQDTSFLAGLSTPTGDVPQPGLETIPNMPGCMNPGPSQYPAQDASLSSIDVDSVAMELERHLSEPPVYFDMDQQWLDLIRDAGLLDSSLFETTNGAEIMMYTNY</sequence>
<accession>A0A165SVA4</accession>